<dbReference type="InterPro" id="IPR039470">
    <property type="entry name" value="Nuc_deoxyri_tr2"/>
</dbReference>
<organism evidence="1 2">
    <name type="scientific">Mytilus edulis</name>
    <name type="common">Blue mussel</name>
    <dbReference type="NCBI Taxonomy" id="6550"/>
    <lineage>
        <taxon>Eukaryota</taxon>
        <taxon>Metazoa</taxon>
        <taxon>Spiralia</taxon>
        <taxon>Lophotrochozoa</taxon>
        <taxon>Mollusca</taxon>
        <taxon>Bivalvia</taxon>
        <taxon>Autobranchia</taxon>
        <taxon>Pteriomorphia</taxon>
        <taxon>Mytilida</taxon>
        <taxon>Mytiloidea</taxon>
        <taxon>Mytilidae</taxon>
        <taxon>Mytilinae</taxon>
        <taxon>Mytilus</taxon>
    </lineage>
</organism>
<sequence length="598" mass="68337">MGGILSNLTGSPETSESGCNIFWGHVYQQSQKLMSQDNIWSSWSCWWFVCGLNNFEPTDSLQVFLELYEVFRKYDDGNGRIPLCQLRKAFNEVHLYPSKSQIFEMVQCAVEYGSPCEPDHVTFGEFCILVTELKNHYHNCHNIITPKPKSLYREKKTETDSIKWKKRENTTHFQVFLGGSCNPTTWRQELAIPFLKSHGITFYNPQVQNWRPELLELEAQAKENADIMFFVIDKETRGISSMIEVGYLVASMKQVILVLTEIEDNDTECKRVFTEQEKSDLCRGRKILEDLVERNSVPVFTDIDTALKCTEIVLNQGLRVQDLDLQHGAQPVIHGHIPVGETLLQMREAFNSMDSASFTTVDDQQLTPQELKLAYKSCTGKDLDSKWLKKKDKHSKYYFEEFCCIMVESQVQPSTVQKKITSFISTIFGKFSGHSSCSMPCHSEKDFRDVYLGGSCGDSNWRDKIAIPILRKNGISYVNPFISGYNQKLIPIQVQAREKCRLLLYVITDRTRSLSSMIEAGYYVGLGCKVILCIQQMKEGAMIGGEKISECGVKDYARGRAYLADLANREGVHIFEDILETVMYCVSYLQEIPVDTGY</sequence>
<proteinExistence type="predicted"/>
<dbReference type="AlphaFoldDB" id="A0A8S3T9A6"/>
<dbReference type="Gene3D" id="3.40.50.450">
    <property type="match status" value="2"/>
</dbReference>
<dbReference type="PANTHER" id="PTHR36300">
    <property type="entry name" value="RAW, ISOFORM A"/>
    <property type="match status" value="1"/>
</dbReference>
<reference evidence="1" key="1">
    <citation type="submission" date="2021-03" db="EMBL/GenBank/DDBJ databases">
        <authorList>
            <person name="Bekaert M."/>
        </authorList>
    </citation>
    <scope>NUCLEOTIDE SEQUENCE</scope>
</reference>
<dbReference type="PANTHER" id="PTHR36300:SF1">
    <property type="entry name" value="RAW, ISOFORM A"/>
    <property type="match status" value="1"/>
</dbReference>
<dbReference type="Proteomes" id="UP000683360">
    <property type="component" value="Unassembled WGS sequence"/>
</dbReference>
<dbReference type="EMBL" id="CAJPWZ010002058">
    <property type="protein sequence ID" value="CAG2230303.1"/>
    <property type="molecule type" value="Genomic_DNA"/>
</dbReference>
<dbReference type="InterPro" id="IPR011992">
    <property type="entry name" value="EF-hand-dom_pair"/>
</dbReference>
<protein>
    <submittedName>
        <fullName evidence="1">RAW</fullName>
    </submittedName>
</protein>
<evidence type="ECO:0000313" key="1">
    <source>
        <dbReference type="EMBL" id="CAG2230303.1"/>
    </source>
</evidence>
<dbReference type="Gene3D" id="1.10.238.10">
    <property type="entry name" value="EF-hand"/>
    <property type="match status" value="1"/>
</dbReference>
<dbReference type="SUPFAM" id="SSF52309">
    <property type="entry name" value="N-(deoxy)ribosyltransferase-like"/>
    <property type="match status" value="1"/>
</dbReference>
<accession>A0A8S3T9A6</accession>
<keyword evidence="2" id="KW-1185">Reference proteome</keyword>
<name>A0A8S3T9A6_MYTED</name>
<comment type="caution">
    <text evidence="1">The sequence shown here is derived from an EMBL/GenBank/DDBJ whole genome shotgun (WGS) entry which is preliminary data.</text>
</comment>
<dbReference type="SUPFAM" id="SSF47473">
    <property type="entry name" value="EF-hand"/>
    <property type="match status" value="1"/>
</dbReference>
<gene>
    <name evidence="1" type="ORF">MEDL_43159</name>
</gene>
<dbReference type="GO" id="GO:0005886">
    <property type="term" value="C:plasma membrane"/>
    <property type="evidence" value="ECO:0007669"/>
    <property type="project" value="TreeGrafter"/>
</dbReference>
<evidence type="ECO:0000313" key="2">
    <source>
        <dbReference type="Proteomes" id="UP000683360"/>
    </source>
</evidence>
<dbReference type="OrthoDB" id="6493944at2759"/>
<dbReference type="Pfam" id="PF15891">
    <property type="entry name" value="Nuc_deoxyri_tr2"/>
    <property type="match status" value="2"/>
</dbReference>